<reference evidence="1 2" key="1">
    <citation type="journal article" date="2013" name="Nat. Genet.">
        <title>The high-quality draft genome of peach (Prunus persica) identifies unique patterns of genetic diversity, domestication and genome evolution.</title>
        <authorList>
            <consortium name="International Peach Genome Initiative"/>
            <person name="Verde I."/>
            <person name="Abbott A.G."/>
            <person name="Scalabrin S."/>
            <person name="Jung S."/>
            <person name="Shu S."/>
            <person name="Marroni F."/>
            <person name="Zhebentyayeva T."/>
            <person name="Dettori M.T."/>
            <person name="Grimwood J."/>
            <person name="Cattonaro F."/>
            <person name="Zuccolo A."/>
            <person name="Rossini L."/>
            <person name="Jenkins J."/>
            <person name="Vendramin E."/>
            <person name="Meisel L.A."/>
            <person name="Decroocq V."/>
            <person name="Sosinski B."/>
            <person name="Prochnik S."/>
            <person name="Mitros T."/>
            <person name="Policriti A."/>
            <person name="Cipriani G."/>
            <person name="Dondini L."/>
            <person name="Ficklin S."/>
            <person name="Goodstein D.M."/>
            <person name="Xuan P."/>
            <person name="Del Fabbro C."/>
            <person name="Aramini V."/>
            <person name="Copetti D."/>
            <person name="Gonzalez S."/>
            <person name="Horner D.S."/>
            <person name="Falchi R."/>
            <person name="Lucas S."/>
            <person name="Mica E."/>
            <person name="Maldonado J."/>
            <person name="Lazzari B."/>
            <person name="Bielenberg D."/>
            <person name="Pirona R."/>
            <person name="Miculan M."/>
            <person name="Barakat A."/>
            <person name="Testolin R."/>
            <person name="Stella A."/>
            <person name="Tartarini S."/>
            <person name="Tonutti P."/>
            <person name="Arus P."/>
            <person name="Orellana A."/>
            <person name="Wells C."/>
            <person name="Main D."/>
            <person name="Vizzotto G."/>
            <person name="Silva H."/>
            <person name="Salamini F."/>
            <person name="Schmutz J."/>
            <person name="Morgante M."/>
            <person name="Rokhsar D.S."/>
        </authorList>
    </citation>
    <scope>NUCLEOTIDE SEQUENCE [LARGE SCALE GENOMIC DNA]</scope>
    <source>
        <strain evidence="2">cv. Nemared</strain>
    </source>
</reference>
<sequence length="70" mass="8260">MLQDQRLLFSQYSYFRNLRSEDCREFFPRKLAAPANQLLPSRFKGGDAIIVNLVFFCNVEPLFINNVQKM</sequence>
<proteinExistence type="predicted"/>
<gene>
    <name evidence="1" type="ORF">PRUPE_7G180500</name>
</gene>
<accession>A0A251NF46</accession>
<evidence type="ECO:0000313" key="1">
    <source>
        <dbReference type="EMBL" id="ONH97259.1"/>
    </source>
</evidence>
<organism evidence="1 2">
    <name type="scientific">Prunus persica</name>
    <name type="common">Peach</name>
    <name type="synonym">Amygdalus persica</name>
    <dbReference type="NCBI Taxonomy" id="3760"/>
    <lineage>
        <taxon>Eukaryota</taxon>
        <taxon>Viridiplantae</taxon>
        <taxon>Streptophyta</taxon>
        <taxon>Embryophyta</taxon>
        <taxon>Tracheophyta</taxon>
        <taxon>Spermatophyta</taxon>
        <taxon>Magnoliopsida</taxon>
        <taxon>eudicotyledons</taxon>
        <taxon>Gunneridae</taxon>
        <taxon>Pentapetalae</taxon>
        <taxon>rosids</taxon>
        <taxon>fabids</taxon>
        <taxon>Rosales</taxon>
        <taxon>Rosaceae</taxon>
        <taxon>Amygdaloideae</taxon>
        <taxon>Amygdaleae</taxon>
        <taxon>Prunus</taxon>
    </lineage>
</organism>
<evidence type="ECO:0000313" key="2">
    <source>
        <dbReference type="Proteomes" id="UP000006882"/>
    </source>
</evidence>
<dbReference type="EMBL" id="CM007657">
    <property type="protein sequence ID" value="ONH97259.1"/>
    <property type="molecule type" value="Genomic_DNA"/>
</dbReference>
<dbReference type="Proteomes" id="UP000006882">
    <property type="component" value="Chromosome G7"/>
</dbReference>
<dbReference type="Gramene" id="ONH97259">
    <property type="protein sequence ID" value="ONH97259"/>
    <property type="gene ID" value="PRUPE_7G180500"/>
</dbReference>
<name>A0A251NF46_PRUPE</name>
<keyword evidence="2" id="KW-1185">Reference proteome</keyword>
<protein>
    <submittedName>
        <fullName evidence="1">Uncharacterized protein</fullName>
    </submittedName>
</protein>
<dbReference type="AlphaFoldDB" id="A0A251NF46"/>